<feature type="binding site" evidence="13">
    <location>
        <position position="388"/>
    </location>
    <ligand>
        <name>Zn(2+)</name>
        <dbReference type="ChEBI" id="CHEBI:29105"/>
        <note>catalytic</note>
    </ligand>
</feature>
<dbReference type="Proteomes" id="UP000182569">
    <property type="component" value="Chromosome"/>
</dbReference>
<keyword evidence="3 13" id="KW-0820">tRNA-binding</keyword>
<comment type="subcellular location">
    <subcellularLocation>
        <location evidence="13">Cytoplasm</location>
    </subcellularLocation>
</comment>
<dbReference type="PROSITE" id="PS50862">
    <property type="entry name" value="AA_TRNA_LIGASE_II"/>
    <property type="match status" value="1"/>
</dbReference>
<dbReference type="RefSeq" id="WP_071614536.1">
    <property type="nucleotide sequence ID" value="NZ_CP015756.1"/>
</dbReference>
<dbReference type="EMBL" id="CP015756">
    <property type="protein sequence ID" value="APC42244.1"/>
    <property type="molecule type" value="Genomic_DNA"/>
</dbReference>
<evidence type="ECO:0000256" key="12">
    <source>
        <dbReference type="ARBA" id="ARBA00049515"/>
    </source>
</evidence>
<keyword evidence="5 13" id="KW-0479">Metal-binding</keyword>
<dbReference type="Gene3D" id="3.30.930.10">
    <property type="entry name" value="Bira Bifunctional Protein, Domain 2"/>
    <property type="match status" value="1"/>
</dbReference>
<reference evidence="17" key="1">
    <citation type="journal article" date="2016" name="Front. Microbiol.">
        <title>Complete Genome Sequence of Clostridium estertheticum DSM 8809, a Microbe Identified in Spoiled Vacuum Packed Beef.</title>
        <authorList>
            <person name="Yu Z."/>
            <person name="Gunn L."/>
            <person name="Brennan E."/>
            <person name="Reid R."/>
            <person name="Wall P.G."/>
            <person name="Gaora O.P."/>
            <person name="Hurley D."/>
            <person name="Bolton D."/>
            <person name="Fanning S."/>
        </authorList>
    </citation>
    <scope>NUCLEOTIDE SEQUENCE [LARGE SCALE GENOMIC DNA]</scope>
    <source>
        <strain evidence="17">DSM 8809</strain>
    </source>
</reference>
<dbReference type="InterPro" id="IPR004154">
    <property type="entry name" value="Anticodon-bd"/>
</dbReference>
<dbReference type="SUPFAM" id="SSF81271">
    <property type="entry name" value="TGS-like"/>
    <property type="match status" value="1"/>
</dbReference>
<dbReference type="InterPro" id="IPR018163">
    <property type="entry name" value="Thr/Ala-tRNA-synth_IIc_edit"/>
</dbReference>
<proteinExistence type="inferred from homology"/>
<keyword evidence="4 13" id="KW-0436">Ligase</keyword>
<dbReference type="Gene3D" id="3.30.54.20">
    <property type="match status" value="1"/>
</dbReference>
<evidence type="ECO:0000256" key="11">
    <source>
        <dbReference type="ARBA" id="ARBA00023146"/>
    </source>
</evidence>
<dbReference type="GO" id="GO:0000049">
    <property type="term" value="F:tRNA binding"/>
    <property type="evidence" value="ECO:0007669"/>
    <property type="project" value="UniProtKB-KW"/>
</dbReference>
<dbReference type="GO" id="GO:0006435">
    <property type="term" value="P:threonyl-tRNA aminoacylation"/>
    <property type="evidence" value="ECO:0007669"/>
    <property type="project" value="UniProtKB-UniRule"/>
</dbReference>
<name>A0A1J0GLJ3_9CLOT</name>
<dbReference type="PANTHER" id="PTHR11451:SF56">
    <property type="entry name" value="THREONINE--TRNA LIGASE 1"/>
    <property type="match status" value="1"/>
</dbReference>
<evidence type="ECO:0000256" key="4">
    <source>
        <dbReference type="ARBA" id="ARBA00022598"/>
    </source>
</evidence>
<dbReference type="OrthoDB" id="9802304at2"/>
<evidence type="ECO:0000256" key="1">
    <source>
        <dbReference type="ARBA" id="ARBA00008226"/>
    </source>
</evidence>
<dbReference type="EC" id="6.1.1.3" evidence="13"/>
<dbReference type="CDD" id="cd00860">
    <property type="entry name" value="ThrRS_anticodon"/>
    <property type="match status" value="1"/>
</dbReference>
<dbReference type="NCBIfam" id="TIGR00418">
    <property type="entry name" value="thrS"/>
    <property type="match status" value="1"/>
</dbReference>
<comment type="catalytic activity">
    <reaction evidence="12 13">
        <text>tRNA(Thr) + L-threonine + ATP = L-threonyl-tRNA(Thr) + AMP + diphosphate + H(+)</text>
        <dbReference type="Rhea" id="RHEA:24624"/>
        <dbReference type="Rhea" id="RHEA-COMP:9670"/>
        <dbReference type="Rhea" id="RHEA-COMP:9704"/>
        <dbReference type="ChEBI" id="CHEBI:15378"/>
        <dbReference type="ChEBI" id="CHEBI:30616"/>
        <dbReference type="ChEBI" id="CHEBI:33019"/>
        <dbReference type="ChEBI" id="CHEBI:57926"/>
        <dbReference type="ChEBI" id="CHEBI:78442"/>
        <dbReference type="ChEBI" id="CHEBI:78534"/>
        <dbReference type="ChEBI" id="CHEBI:456215"/>
        <dbReference type="EC" id="6.1.1.3"/>
    </reaction>
</comment>
<dbReference type="Gene3D" id="3.30.980.10">
    <property type="entry name" value="Threonyl-trna Synthetase, Chain A, domain 2"/>
    <property type="match status" value="1"/>
</dbReference>
<dbReference type="FunFam" id="3.30.930.10:FF:000002">
    <property type="entry name" value="Threonine--tRNA ligase"/>
    <property type="match status" value="1"/>
</dbReference>
<gene>
    <name evidence="13" type="primary">thrS</name>
    <name evidence="16" type="ORF">A7L45_20375</name>
</gene>
<dbReference type="InterPro" id="IPR012947">
    <property type="entry name" value="tRNA_SAD"/>
</dbReference>
<comment type="cofactor">
    <cofactor evidence="13">
        <name>Zn(2+)</name>
        <dbReference type="ChEBI" id="CHEBI:29105"/>
    </cofactor>
    <text evidence="13">Binds 1 zinc ion per subunit.</text>
</comment>
<dbReference type="PRINTS" id="PR01047">
    <property type="entry name" value="TRNASYNTHTHR"/>
</dbReference>
<dbReference type="InterPro" id="IPR006195">
    <property type="entry name" value="aa-tRNA-synth_II"/>
</dbReference>
<keyword evidence="8 13" id="KW-0067">ATP-binding</keyword>
<comment type="similarity">
    <text evidence="1 13">Belongs to the class-II aminoacyl-tRNA synthetase family.</text>
</comment>
<accession>A0A1J0GLJ3</accession>
<organism evidence="16 17">
    <name type="scientific">Clostridium estertheticum subsp. estertheticum</name>
    <dbReference type="NCBI Taxonomy" id="1552"/>
    <lineage>
        <taxon>Bacteria</taxon>
        <taxon>Bacillati</taxon>
        <taxon>Bacillota</taxon>
        <taxon>Clostridia</taxon>
        <taxon>Eubacteriales</taxon>
        <taxon>Clostridiaceae</taxon>
        <taxon>Clostridium</taxon>
    </lineage>
</organism>
<dbReference type="SMART" id="SM00863">
    <property type="entry name" value="tRNA_SAD"/>
    <property type="match status" value="1"/>
</dbReference>
<dbReference type="FunFam" id="3.30.980.10:FF:000005">
    <property type="entry name" value="Threonyl-tRNA synthetase, mitochondrial"/>
    <property type="match status" value="1"/>
</dbReference>
<dbReference type="InterPro" id="IPR033728">
    <property type="entry name" value="ThrRS_core"/>
</dbReference>
<evidence type="ECO:0000256" key="13">
    <source>
        <dbReference type="HAMAP-Rule" id="MF_00184"/>
    </source>
</evidence>
<dbReference type="KEGG" id="ceu:A7L45_20375"/>
<dbReference type="FunFam" id="3.30.54.20:FF:000002">
    <property type="entry name" value="Threonine--tRNA ligase"/>
    <property type="match status" value="1"/>
</dbReference>
<evidence type="ECO:0000256" key="9">
    <source>
        <dbReference type="ARBA" id="ARBA00022884"/>
    </source>
</evidence>
<keyword evidence="11 13" id="KW-0030">Aminoacyl-tRNA synthetase</keyword>
<evidence type="ECO:0000256" key="5">
    <source>
        <dbReference type="ARBA" id="ARBA00022723"/>
    </source>
</evidence>
<keyword evidence="9 13" id="KW-0694">RNA-binding</keyword>
<dbReference type="GO" id="GO:0140096">
    <property type="term" value="F:catalytic activity, acting on a protein"/>
    <property type="evidence" value="ECO:0007669"/>
    <property type="project" value="UniProtKB-ARBA"/>
</dbReference>
<dbReference type="GO" id="GO:0005737">
    <property type="term" value="C:cytoplasm"/>
    <property type="evidence" value="ECO:0007669"/>
    <property type="project" value="UniProtKB-SubCell"/>
</dbReference>
<dbReference type="STRING" id="1552.A7L45_20375"/>
<sequence>MINLKLKDGSIKSYESEITVIEVARDISEGLARVACAGMVDGETVDLRYKLTKDCELSILTFDSEEGKKAFRHTATHIMAQAVKRLFPNTKLAIGPAIDGGFYYDFDKQDSFSAEDIKLIEAEMKKIVKEDLPIERFELPRAEAIAFMGQLDENFKVQLIEDLPIDASLSFYRHGEFTDLCAGPHLMSTKYIKAFKLTQVAGAYWRGNEKNKMLSRIYGTAFTKKSDLDAHIEKMEDAKKRDHNKLGRELKLFTTSEMIGQGLPLLMPNGARVIQLLQRFVEDEEEKRGYVLTKTPLMAKSELYKVSGHWDHYKDGMFVLGDESKGEDVMALRPMTCPFQFTVYNADQKSYRDLPIRYAETSTLFRNESSGEMHGLTRVRQFTISEGHLVVRPDQLEDEFKGVVDLIHFMLKTLGIEDDITYRFSKWDPNNKEKYIDNPEAWALTESKMKVILDDLKIDYKTAIGEAAFYGPKLDLQIKNVFGKEDTIITVQIDFQLPDRFNMTYIDKDGIKKLPYVIHRTSIGCYERTLATLIEKYAGAFPTWLAPLQVKVLPISEKYHDYAETVVAKLKKSKIRVEADFRAEKIGYKIREARNERVPFLLIVGEKEAELNEVSVRSRKNADEGAIALDSFITRIKDEIDTKLL</sequence>
<dbReference type="HAMAP" id="MF_00184">
    <property type="entry name" value="Thr_tRNA_synth"/>
    <property type="match status" value="1"/>
</dbReference>
<keyword evidence="6 13" id="KW-0547">Nucleotide-binding</keyword>
<dbReference type="Gene3D" id="3.10.20.30">
    <property type="match status" value="1"/>
</dbReference>
<dbReference type="SUPFAM" id="SSF55681">
    <property type="entry name" value="Class II aaRS and biotin synthetases"/>
    <property type="match status" value="1"/>
</dbReference>
<dbReference type="InterPro" id="IPR047246">
    <property type="entry name" value="ThrRS_anticodon"/>
</dbReference>
<dbReference type="PROSITE" id="PS51880">
    <property type="entry name" value="TGS"/>
    <property type="match status" value="1"/>
</dbReference>
<dbReference type="Pfam" id="PF02824">
    <property type="entry name" value="TGS"/>
    <property type="match status" value="1"/>
</dbReference>
<dbReference type="InterPro" id="IPR002320">
    <property type="entry name" value="Thr-tRNA-ligase_IIa"/>
</dbReference>
<dbReference type="CDD" id="cd01667">
    <property type="entry name" value="TGS_ThrRS"/>
    <property type="match status" value="1"/>
</dbReference>
<comment type="subunit">
    <text evidence="13">Homodimer.</text>
</comment>
<dbReference type="GO" id="GO:0046872">
    <property type="term" value="F:metal ion binding"/>
    <property type="evidence" value="ECO:0007669"/>
    <property type="project" value="UniProtKB-KW"/>
</dbReference>
<protein>
    <recommendedName>
        <fullName evidence="13">Threonine--tRNA ligase</fullName>
        <ecNumber evidence="13">6.1.1.3</ecNumber>
    </recommendedName>
    <alternativeName>
        <fullName evidence="13">Threonyl-tRNA synthetase</fullName>
        <shortName evidence="13">ThrRS</shortName>
    </alternativeName>
</protein>
<keyword evidence="7 13" id="KW-0862">Zinc</keyword>
<evidence type="ECO:0000256" key="7">
    <source>
        <dbReference type="ARBA" id="ARBA00022833"/>
    </source>
</evidence>
<evidence type="ECO:0000259" key="14">
    <source>
        <dbReference type="PROSITE" id="PS50862"/>
    </source>
</evidence>
<keyword evidence="17" id="KW-1185">Reference proteome</keyword>
<dbReference type="InterPro" id="IPR012675">
    <property type="entry name" value="Beta-grasp_dom_sf"/>
</dbReference>
<dbReference type="InterPro" id="IPR004095">
    <property type="entry name" value="TGS"/>
</dbReference>
<evidence type="ECO:0000313" key="16">
    <source>
        <dbReference type="EMBL" id="APC42244.1"/>
    </source>
</evidence>
<dbReference type="GO" id="GO:0016740">
    <property type="term" value="F:transferase activity"/>
    <property type="evidence" value="ECO:0007669"/>
    <property type="project" value="UniProtKB-ARBA"/>
</dbReference>
<dbReference type="SUPFAM" id="SSF52954">
    <property type="entry name" value="Class II aaRS ABD-related"/>
    <property type="match status" value="1"/>
</dbReference>
<dbReference type="GO" id="GO:0005524">
    <property type="term" value="F:ATP binding"/>
    <property type="evidence" value="ECO:0007669"/>
    <property type="project" value="UniProtKB-UniRule"/>
</dbReference>
<evidence type="ECO:0000313" key="17">
    <source>
        <dbReference type="Proteomes" id="UP000182569"/>
    </source>
</evidence>
<evidence type="ECO:0000256" key="6">
    <source>
        <dbReference type="ARBA" id="ARBA00022741"/>
    </source>
</evidence>
<keyword evidence="2 13" id="KW-0963">Cytoplasm</keyword>
<feature type="binding site" evidence="13">
    <location>
        <position position="337"/>
    </location>
    <ligand>
        <name>Zn(2+)</name>
        <dbReference type="ChEBI" id="CHEBI:29105"/>
        <note>catalytic</note>
    </ligand>
</feature>
<dbReference type="InterPro" id="IPR045864">
    <property type="entry name" value="aa-tRNA-synth_II/BPL/LPL"/>
</dbReference>
<evidence type="ECO:0000256" key="2">
    <source>
        <dbReference type="ARBA" id="ARBA00022490"/>
    </source>
</evidence>
<evidence type="ECO:0000256" key="8">
    <source>
        <dbReference type="ARBA" id="ARBA00022840"/>
    </source>
</evidence>
<dbReference type="SUPFAM" id="SSF55186">
    <property type="entry name" value="ThrRS/AlaRS common domain"/>
    <property type="match status" value="1"/>
</dbReference>
<dbReference type="Pfam" id="PF00587">
    <property type="entry name" value="tRNA-synt_2b"/>
    <property type="match status" value="1"/>
</dbReference>
<dbReference type="Pfam" id="PF07973">
    <property type="entry name" value="tRNA_SAD"/>
    <property type="match status" value="1"/>
</dbReference>
<feature type="domain" description="TGS" evidence="15">
    <location>
        <begin position="1"/>
        <end position="61"/>
    </location>
</feature>
<dbReference type="CDD" id="cd00771">
    <property type="entry name" value="ThrRS_core"/>
    <property type="match status" value="1"/>
</dbReference>
<keyword evidence="10 13" id="KW-0648">Protein biosynthesis</keyword>
<dbReference type="AlphaFoldDB" id="A0A1J0GLJ3"/>
<evidence type="ECO:0000256" key="3">
    <source>
        <dbReference type="ARBA" id="ARBA00022555"/>
    </source>
</evidence>
<dbReference type="Gene3D" id="3.40.50.800">
    <property type="entry name" value="Anticodon-binding domain"/>
    <property type="match status" value="1"/>
</dbReference>
<feature type="domain" description="Aminoacyl-transfer RNA synthetases class-II family profile" evidence="14">
    <location>
        <begin position="229"/>
        <end position="542"/>
    </location>
</feature>
<evidence type="ECO:0000256" key="10">
    <source>
        <dbReference type="ARBA" id="ARBA00022917"/>
    </source>
</evidence>
<dbReference type="Pfam" id="PF03129">
    <property type="entry name" value="HGTP_anticodon"/>
    <property type="match status" value="1"/>
</dbReference>
<dbReference type="InterPro" id="IPR036621">
    <property type="entry name" value="Anticodon-bd_dom_sf"/>
</dbReference>
<dbReference type="FunFam" id="3.40.50.800:FF:000001">
    <property type="entry name" value="Threonine--tRNA ligase"/>
    <property type="match status" value="1"/>
</dbReference>
<dbReference type="InterPro" id="IPR012676">
    <property type="entry name" value="TGS-like"/>
</dbReference>
<dbReference type="PANTHER" id="PTHR11451">
    <property type="entry name" value="THREONINE-TRNA LIGASE"/>
    <property type="match status" value="1"/>
</dbReference>
<evidence type="ECO:0000259" key="15">
    <source>
        <dbReference type="PROSITE" id="PS51880"/>
    </source>
</evidence>
<feature type="binding site" evidence="13">
    <location>
        <position position="519"/>
    </location>
    <ligand>
        <name>Zn(2+)</name>
        <dbReference type="ChEBI" id="CHEBI:29105"/>
        <note>catalytic</note>
    </ligand>
</feature>
<comment type="caution">
    <text evidence="13">Lacks conserved residue(s) required for the propagation of feature annotation.</text>
</comment>
<dbReference type="GO" id="GO:0004829">
    <property type="term" value="F:threonine-tRNA ligase activity"/>
    <property type="evidence" value="ECO:0007669"/>
    <property type="project" value="UniProtKB-UniRule"/>
</dbReference>
<dbReference type="InterPro" id="IPR002314">
    <property type="entry name" value="aa-tRNA-synt_IIb"/>
</dbReference>